<evidence type="ECO:0000259" key="1">
    <source>
        <dbReference type="Pfam" id="PF12652"/>
    </source>
</evidence>
<name>A0ABS4KQB0_9CLOT</name>
<dbReference type="RefSeq" id="WP_209701197.1">
    <property type="nucleotide sequence ID" value="NZ_JAGGLM010000003.1"/>
</dbReference>
<keyword evidence="2" id="KW-0946">Virion</keyword>
<evidence type="ECO:0000313" key="2">
    <source>
        <dbReference type="EMBL" id="MBP2032237.1"/>
    </source>
</evidence>
<dbReference type="Proteomes" id="UP001519307">
    <property type="component" value="Unassembled WGS sequence"/>
</dbReference>
<gene>
    <name evidence="2" type="ORF">J2Z42_000902</name>
</gene>
<evidence type="ECO:0000313" key="3">
    <source>
        <dbReference type="Proteomes" id="UP001519307"/>
    </source>
</evidence>
<accession>A0ABS4KQB0</accession>
<dbReference type="InterPro" id="IPR024207">
    <property type="entry name" value="CotJB_dom"/>
</dbReference>
<dbReference type="PIRSF" id="PIRSF010606">
    <property type="entry name" value="Spore_coat_CotJB"/>
    <property type="match status" value="1"/>
</dbReference>
<sequence length="84" mass="9986">MKNKKKLLDDIRKLKFATVDLNLYLDNFPDNQKALCAYNDYTNQLILLKKEYEKRYGILTNFGTSASDYPWSFINEPWPWESGE</sequence>
<dbReference type="InterPro" id="IPR016571">
    <property type="entry name" value="Spore_coat_assembly_CotJB"/>
</dbReference>
<keyword evidence="3" id="KW-1185">Reference proteome</keyword>
<comment type="caution">
    <text evidence="2">The sequence shown here is derived from an EMBL/GenBank/DDBJ whole genome shotgun (WGS) entry which is preliminary data.</text>
</comment>
<organism evidence="2 3">
    <name type="scientific">Clostridium algifaecis</name>
    <dbReference type="NCBI Taxonomy" id="1472040"/>
    <lineage>
        <taxon>Bacteria</taxon>
        <taxon>Bacillati</taxon>
        <taxon>Bacillota</taxon>
        <taxon>Clostridia</taxon>
        <taxon>Eubacteriales</taxon>
        <taxon>Clostridiaceae</taxon>
        <taxon>Clostridium</taxon>
    </lineage>
</organism>
<keyword evidence="2" id="KW-0167">Capsid protein</keyword>
<feature type="domain" description="Protein CotJB" evidence="1">
    <location>
        <begin position="6"/>
        <end position="81"/>
    </location>
</feature>
<protein>
    <submittedName>
        <fullName evidence="2">Spore coat protein JB</fullName>
    </submittedName>
</protein>
<dbReference type="EMBL" id="JAGGLM010000003">
    <property type="protein sequence ID" value="MBP2032237.1"/>
    <property type="molecule type" value="Genomic_DNA"/>
</dbReference>
<reference evidence="2 3" key="1">
    <citation type="submission" date="2021-03" db="EMBL/GenBank/DDBJ databases">
        <title>Genomic Encyclopedia of Type Strains, Phase IV (KMG-IV): sequencing the most valuable type-strain genomes for metagenomic binning, comparative biology and taxonomic classification.</title>
        <authorList>
            <person name="Goeker M."/>
        </authorList>
    </citation>
    <scope>NUCLEOTIDE SEQUENCE [LARGE SCALE GENOMIC DNA]</scope>
    <source>
        <strain evidence="2 3">DSM 28783</strain>
    </source>
</reference>
<dbReference type="Pfam" id="PF12652">
    <property type="entry name" value="CotJB"/>
    <property type="match status" value="1"/>
</dbReference>
<proteinExistence type="predicted"/>